<proteinExistence type="predicted"/>
<evidence type="ECO:0000256" key="1">
    <source>
        <dbReference type="SAM" id="Phobius"/>
    </source>
</evidence>
<comment type="caution">
    <text evidence="3">The sequence shown here is derived from an EMBL/GenBank/DDBJ whole genome shotgun (WGS) entry which is preliminary data.</text>
</comment>
<keyword evidence="1" id="KW-0472">Membrane</keyword>
<name>A0A1V4ICA9_9CLOT</name>
<dbReference type="Pfam" id="PF12146">
    <property type="entry name" value="Hydrolase_4"/>
    <property type="match status" value="1"/>
</dbReference>
<dbReference type="InterPro" id="IPR022742">
    <property type="entry name" value="Hydrolase_4"/>
</dbReference>
<dbReference type="AlphaFoldDB" id="A0A1V4ICA9"/>
<evidence type="ECO:0000259" key="2">
    <source>
        <dbReference type="Pfam" id="PF12146"/>
    </source>
</evidence>
<dbReference type="STRING" id="225345.CLCHR_43550"/>
<dbReference type="SUPFAM" id="SSF53474">
    <property type="entry name" value="alpha/beta-Hydrolases"/>
    <property type="match status" value="1"/>
</dbReference>
<dbReference type="EC" id="3.1.1.5" evidence="3"/>
<dbReference type="Proteomes" id="UP000191056">
    <property type="component" value="Unassembled WGS sequence"/>
</dbReference>
<keyword evidence="4" id="KW-1185">Reference proteome</keyword>
<dbReference type="Gene3D" id="3.40.50.1820">
    <property type="entry name" value="alpha/beta hydrolase"/>
    <property type="match status" value="1"/>
</dbReference>
<gene>
    <name evidence="3" type="primary">pldB_2</name>
    <name evidence="3" type="ORF">CLCHR_43550</name>
</gene>
<keyword evidence="1" id="KW-0812">Transmembrane</keyword>
<reference evidence="3 4" key="1">
    <citation type="submission" date="2017-03" db="EMBL/GenBank/DDBJ databases">
        <title>Genome sequence of Clostridium chromiireducens DSM 23318.</title>
        <authorList>
            <person name="Poehlein A."/>
            <person name="Daniel R."/>
        </authorList>
    </citation>
    <scope>NUCLEOTIDE SEQUENCE [LARGE SCALE GENOMIC DNA]</scope>
    <source>
        <strain evidence="3 4">DSM 23318</strain>
    </source>
</reference>
<dbReference type="InterPro" id="IPR029058">
    <property type="entry name" value="AB_hydrolase_fold"/>
</dbReference>
<accession>A0A1V4ICA9</accession>
<dbReference type="OrthoDB" id="9806902at2"/>
<feature type="domain" description="Serine aminopeptidase S33" evidence="2">
    <location>
        <begin position="93"/>
        <end position="350"/>
    </location>
</feature>
<dbReference type="InterPro" id="IPR051044">
    <property type="entry name" value="MAG_DAG_Lipase"/>
</dbReference>
<keyword evidence="3" id="KW-0378">Hydrolase</keyword>
<dbReference type="GO" id="GO:0004622">
    <property type="term" value="F:phosphatidylcholine lysophospholipase activity"/>
    <property type="evidence" value="ECO:0007669"/>
    <property type="project" value="UniProtKB-EC"/>
</dbReference>
<evidence type="ECO:0000313" key="4">
    <source>
        <dbReference type="Proteomes" id="UP000191056"/>
    </source>
</evidence>
<feature type="transmembrane region" description="Helical" evidence="1">
    <location>
        <begin position="12"/>
        <end position="32"/>
    </location>
</feature>
<sequence>MNYDIKKLKFRLKVLLIFIMLFVEFFANINVLNPVVNASTTNNNTDNFYISENNYESDMKSVVEPYINERMVSGYIDGDEGVKLYYEKYKAENAKANIVISHGYTESLEKYNEIIYYFLKNGYNVFGIEHRGHGRSGTLGIADKTQIDVKNFDQYVTDFKSFMDEIVIPNKDNKKIFLFAHSMGGAIGTKFLEDYPNYFDAAILNAPMLEVNTGNIPKFLAEIIVDFEVAIGNGGAYVLGKKPYTPVYNKDEIGTTSLNRYEYFHNIVVDNEKLQRGGASYNWTKQAFITTEEIVKEKNASKVEIPVLLFQAGHDTYVKPEGQNKFAKAAKDCKIIKVDNSRHEIYFEKDEIQRPYLKEVFEFYDKN</sequence>
<dbReference type="RefSeq" id="WP_079441971.1">
    <property type="nucleotide sequence ID" value="NZ_MZGT01000092.1"/>
</dbReference>
<dbReference type="EMBL" id="MZGT01000092">
    <property type="protein sequence ID" value="OPJ57569.1"/>
    <property type="molecule type" value="Genomic_DNA"/>
</dbReference>
<organism evidence="3 4">
    <name type="scientific">Clostridium chromiireducens</name>
    <dbReference type="NCBI Taxonomy" id="225345"/>
    <lineage>
        <taxon>Bacteria</taxon>
        <taxon>Bacillati</taxon>
        <taxon>Bacillota</taxon>
        <taxon>Clostridia</taxon>
        <taxon>Eubacteriales</taxon>
        <taxon>Clostridiaceae</taxon>
        <taxon>Clostridium</taxon>
    </lineage>
</organism>
<dbReference type="PANTHER" id="PTHR11614">
    <property type="entry name" value="PHOSPHOLIPASE-RELATED"/>
    <property type="match status" value="1"/>
</dbReference>
<protein>
    <submittedName>
        <fullName evidence="3">Lysophospholipase L2</fullName>
        <ecNumber evidence="3">3.1.1.5</ecNumber>
    </submittedName>
</protein>
<evidence type="ECO:0000313" key="3">
    <source>
        <dbReference type="EMBL" id="OPJ57569.1"/>
    </source>
</evidence>
<keyword evidence="1" id="KW-1133">Transmembrane helix</keyword>